<dbReference type="Gene3D" id="3.80.10.10">
    <property type="entry name" value="Ribonuclease Inhibitor"/>
    <property type="match status" value="1"/>
</dbReference>
<dbReference type="InterPro" id="IPR053197">
    <property type="entry name" value="F-box_SCFL_complex_component"/>
</dbReference>
<dbReference type="SMART" id="SM00256">
    <property type="entry name" value="FBOX"/>
    <property type="match status" value="1"/>
</dbReference>
<evidence type="ECO:0000259" key="1">
    <source>
        <dbReference type="PROSITE" id="PS50181"/>
    </source>
</evidence>
<evidence type="ECO:0000313" key="2">
    <source>
        <dbReference type="EMBL" id="CAG9802802.1"/>
    </source>
</evidence>
<dbReference type="EMBL" id="OU895878">
    <property type="protein sequence ID" value="CAG9802802.1"/>
    <property type="molecule type" value="Genomic_DNA"/>
</dbReference>
<dbReference type="InterPro" id="IPR032675">
    <property type="entry name" value="LRR_dom_sf"/>
</dbReference>
<dbReference type="AlphaFoldDB" id="A0A9N9RT73"/>
<dbReference type="OrthoDB" id="9970076at2759"/>
<accession>A0A9N9RT73</accession>
<name>A0A9N9RT73_9DIPT</name>
<dbReference type="Proteomes" id="UP001153620">
    <property type="component" value="Chromosome 2"/>
</dbReference>
<dbReference type="Pfam" id="PF12937">
    <property type="entry name" value="F-box-like"/>
    <property type="match status" value="1"/>
</dbReference>
<dbReference type="PANTHER" id="PTHR34223">
    <property type="entry name" value="OS11G0201299 PROTEIN"/>
    <property type="match status" value="1"/>
</dbReference>
<gene>
    <name evidence="2" type="ORF">CHIRRI_LOCUS5707</name>
</gene>
<dbReference type="SUPFAM" id="SSF52047">
    <property type="entry name" value="RNI-like"/>
    <property type="match status" value="1"/>
</dbReference>
<reference evidence="2" key="1">
    <citation type="submission" date="2022-01" db="EMBL/GenBank/DDBJ databases">
        <authorList>
            <person name="King R."/>
        </authorList>
    </citation>
    <scope>NUCLEOTIDE SEQUENCE</scope>
</reference>
<dbReference type="Gene3D" id="1.20.1280.50">
    <property type="match status" value="1"/>
</dbReference>
<sequence>MAQTSIDSLPEEIMINIFGYLSPKMLKRSCWVSRRWNQIIKDSREFKDKFRLTLNDFKELDEYRNGKFSRNFDLVIINPRNSHDCMIEGFKDVVNPHTLKTLELVRFNMKLSELVELLNYLPELEVFALKAVTLDGFPRAFTKKAKVKKLKNLTIYGECFILDNFLKTLDVNSLKELSVDFSRVSDYSCVKQLIKLLEEQKELKNLTIGPSATWLFYQFTEIFNFKFRLTQFVMQGNKIGNINAFFQFLTIHSDTLEKLILQCMPPEYVFEVYEFVWNKLPVLKHTDLNAKDFYRYDWMLDSHPELLARYTEKLSSIESVDFLGVVDKMDIRSRFFKLILSKFSNAKSIDLSKINVDISWNTIIRHIGKEMKNLTVLRMPEKFEQKVLKSVHFPKLTEFTLRKIEDIEQVRHFIRRHSHSLEKVSFQWSEIDLIGTIIDEIRYCKNNKLVTISAQPKEAARLFNVLKTRARGNKAWNLKLEICEHVKYIYNYKFPDDVAFWNEHNNYWHGGFKETWSLSVVADEVSPLHFMPINCLMMFRQ</sequence>
<evidence type="ECO:0000313" key="3">
    <source>
        <dbReference type="Proteomes" id="UP001153620"/>
    </source>
</evidence>
<protein>
    <recommendedName>
        <fullName evidence="1">F-box domain-containing protein</fullName>
    </recommendedName>
</protein>
<keyword evidence="3" id="KW-1185">Reference proteome</keyword>
<dbReference type="InterPro" id="IPR036047">
    <property type="entry name" value="F-box-like_dom_sf"/>
</dbReference>
<dbReference type="PROSITE" id="PS50181">
    <property type="entry name" value="FBOX"/>
    <property type="match status" value="1"/>
</dbReference>
<feature type="domain" description="F-box" evidence="1">
    <location>
        <begin position="3"/>
        <end position="49"/>
    </location>
</feature>
<reference evidence="2" key="2">
    <citation type="submission" date="2022-10" db="EMBL/GenBank/DDBJ databases">
        <authorList>
            <consortium name="ENA_rothamsted_submissions"/>
            <consortium name="culmorum"/>
            <person name="King R."/>
        </authorList>
    </citation>
    <scope>NUCLEOTIDE SEQUENCE</scope>
</reference>
<organism evidence="2 3">
    <name type="scientific">Chironomus riparius</name>
    <dbReference type="NCBI Taxonomy" id="315576"/>
    <lineage>
        <taxon>Eukaryota</taxon>
        <taxon>Metazoa</taxon>
        <taxon>Ecdysozoa</taxon>
        <taxon>Arthropoda</taxon>
        <taxon>Hexapoda</taxon>
        <taxon>Insecta</taxon>
        <taxon>Pterygota</taxon>
        <taxon>Neoptera</taxon>
        <taxon>Endopterygota</taxon>
        <taxon>Diptera</taxon>
        <taxon>Nematocera</taxon>
        <taxon>Chironomoidea</taxon>
        <taxon>Chironomidae</taxon>
        <taxon>Chironominae</taxon>
        <taxon>Chironomus</taxon>
    </lineage>
</organism>
<dbReference type="SUPFAM" id="SSF81383">
    <property type="entry name" value="F-box domain"/>
    <property type="match status" value="1"/>
</dbReference>
<proteinExistence type="predicted"/>
<dbReference type="InterPro" id="IPR001810">
    <property type="entry name" value="F-box_dom"/>
</dbReference>